<evidence type="ECO:0000313" key="4">
    <source>
        <dbReference type="EMBL" id="GGD91265.1"/>
    </source>
</evidence>
<dbReference type="Pfam" id="PF01408">
    <property type="entry name" value="GFO_IDH_MocA"/>
    <property type="match status" value="1"/>
</dbReference>
<dbReference type="SUPFAM" id="SSF51735">
    <property type="entry name" value="NAD(P)-binding Rossmann-fold domains"/>
    <property type="match status" value="1"/>
</dbReference>
<reference evidence="4" key="2">
    <citation type="submission" date="2020-09" db="EMBL/GenBank/DDBJ databases">
        <authorList>
            <person name="Sun Q."/>
            <person name="Zhou Y."/>
        </authorList>
    </citation>
    <scope>NUCLEOTIDE SEQUENCE</scope>
    <source>
        <strain evidence="4">CGMCC 1.15178</strain>
    </source>
</reference>
<dbReference type="Proteomes" id="UP000612456">
    <property type="component" value="Unassembled WGS sequence"/>
</dbReference>
<dbReference type="Gene3D" id="3.40.50.720">
    <property type="entry name" value="NAD(P)-binding Rossmann-like Domain"/>
    <property type="match status" value="1"/>
</dbReference>
<organism evidence="4 5">
    <name type="scientific">Paenibacillus nasutitermitis</name>
    <dbReference type="NCBI Taxonomy" id="1652958"/>
    <lineage>
        <taxon>Bacteria</taxon>
        <taxon>Bacillati</taxon>
        <taxon>Bacillota</taxon>
        <taxon>Bacilli</taxon>
        <taxon>Bacillales</taxon>
        <taxon>Paenibacillaceae</taxon>
        <taxon>Paenibacillus</taxon>
    </lineage>
</organism>
<name>A0A916ZEA6_9BACL</name>
<evidence type="ECO:0000259" key="3">
    <source>
        <dbReference type="Pfam" id="PF22685"/>
    </source>
</evidence>
<reference evidence="4" key="1">
    <citation type="journal article" date="2014" name="Int. J. Syst. Evol. Microbiol.">
        <title>Complete genome sequence of Corynebacterium casei LMG S-19264T (=DSM 44701T), isolated from a smear-ripened cheese.</title>
        <authorList>
            <consortium name="US DOE Joint Genome Institute (JGI-PGF)"/>
            <person name="Walter F."/>
            <person name="Albersmeier A."/>
            <person name="Kalinowski J."/>
            <person name="Ruckert C."/>
        </authorList>
    </citation>
    <scope>NUCLEOTIDE SEQUENCE</scope>
    <source>
        <strain evidence="4">CGMCC 1.15178</strain>
    </source>
</reference>
<dbReference type="AlphaFoldDB" id="A0A916ZEA6"/>
<dbReference type="InterPro" id="IPR000683">
    <property type="entry name" value="Gfo/Idh/MocA-like_OxRdtase_N"/>
</dbReference>
<dbReference type="PANTHER" id="PTHR43818:SF11">
    <property type="entry name" value="BCDNA.GH03377"/>
    <property type="match status" value="1"/>
</dbReference>
<dbReference type="InterPro" id="IPR050463">
    <property type="entry name" value="Gfo/Idh/MocA_oxidrdct_glycsds"/>
</dbReference>
<dbReference type="GO" id="GO:0000166">
    <property type="term" value="F:nucleotide binding"/>
    <property type="evidence" value="ECO:0007669"/>
    <property type="project" value="InterPro"/>
</dbReference>
<protein>
    <submittedName>
        <fullName evidence="4">Oxidoreductase</fullName>
    </submittedName>
</protein>
<evidence type="ECO:0000259" key="2">
    <source>
        <dbReference type="Pfam" id="PF01408"/>
    </source>
</evidence>
<dbReference type="SUPFAM" id="SSF55347">
    <property type="entry name" value="Glyceraldehyde-3-phosphate dehydrogenase-like, C-terminal domain"/>
    <property type="match status" value="1"/>
</dbReference>
<gene>
    <name evidence="4" type="ORF">GCM10010911_57460</name>
</gene>
<feature type="domain" description="Gal80p-like C-terminal" evidence="3">
    <location>
        <begin position="133"/>
        <end position="271"/>
    </location>
</feature>
<sequence>MEKKIQWGVGIVGAGGWGGLAHVPALAALAAYEATAVTGTRPESAQEAADRHGIGRFYTDASEMAKQPDVDIVAVTVKVPEHDRLIRMALEAGKDVYSEWPLARTTAEAEALLALAQKRGVSHIVGLQARGNPTVRYIRDLIAEGAIGRILAVNVVTLLPAFPTSKGTVDLAHAYLLDESNGADQLTIGAAHVLDSIEYMVAPFIEVSASLATQYPEINVLETGKMVWANAPDHVLVAGKLAQGSLVSAQFVNAGASGFTLRIVGTEGELTATPRDGLMFQMDRLNLSLARPSGEVRTLEAPDGYASTITRDLLPGPMYNVAHLYALFAERLDGGEAEFPDFTQAVRMHRLMDAIRAASSTGVRQTVE</sequence>
<keyword evidence="5" id="KW-1185">Reference proteome</keyword>
<keyword evidence="1" id="KW-0560">Oxidoreductase</keyword>
<dbReference type="Gene3D" id="3.30.360.10">
    <property type="entry name" value="Dihydrodipicolinate Reductase, domain 2"/>
    <property type="match status" value="1"/>
</dbReference>
<evidence type="ECO:0000313" key="5">
    <source>
        <dbReference type="Proteomes" id="UP000612456"/>
    </source>
</evidence>
<dbReference type="EMBL" id="BMHP01000005">
    <property type="protein sequence ID" value="GGD91265.1"/>
    <property type="molecule type" value="Genomic_DNA"/>
</dbReference>
<evidence type="ECO:0000256" key="1">
    <source>
        <dbReference type="ARBA" id="ARBA00023002"/>
    </source>
</evidence>
<dbReference type="InterPro" id="IPR055080">
    <property type="entry name" value="Gal80p-like_C"/>
</dbReference>
<dbReference type="PANTHER" id="PTHR43818">
    <property type="entry name" value="BCDNA.GH03377"/>
    <property type="match status" value="1"/>
</dbReference>
<dbReference type="Pfam" id="PF22685">
    <property type="entry name" value="Gal80p_C-like"/>
    <property type="match status" value="1"/>
</dbReference>
<proteinExistence type="predicted"/>
<comment type="caution">
    <text evidence="4">The sequence shown here is derived from an EMBL/GenBank/DDBJ whole genome shotgun (WGS) entry which is preliminary data.</text>
</comment>
<dbReference type="InterPro" id="IPR036291">
    <property type="entry name" value="NAD(P)-bd_dom_sf"/>
</dbReference>
<dbReference type="GO" id="GO:0016491">
    <property type="term" value="F:oxidoreductase activity"/>
    <property type="evidence" value="ECO:0007669"/>
    <property type="project" value="UniProtKB-KW"/>
</dbReference>
<accession>A0A916ZEA6</accession>
<feature type="domain" description="Gfo/Idh/MocA-like oxidoreductase N-terminal" evidence="2">
    <location>
        <begin position="9"/>
        <end position="126"/>
    </location>
</feature>